<proteinExistence type="predicted"/>
<evidence type="ECO:0000313" key="2">
    <source>
        <dbReference type="EMBL" id="KAJ1091938.1"/>
    </source>
</evidence>
<dbReference type="AlphaFoldDB" id="A0AAV7LR41"/>
<evidence type="ECO:0000256" key="1">
    <source>
        <dbReference type="SAM" id="MobiDB-lite"/>
    </source>
</evidence>
<name>A0AAV7LR41_PLEWA</name>
<comment type="caution">
    <text evidence="2">The sequence shown here is derived from an EMBL/GenBank/DDBJ whole genome shotgun (WGS) entry which is preliminary data.</text>
</comment>
<protein>
    <submittedName>
        <fullName evidence="2">Uncharacterized protein</fullName>
    </submittedName>
</protein>
<gene>
    <name evidence="2" type="ORF">NDU88_005052</name>
</gene>
<accession>A0AAV7LR41</accession>
<keyword evidence="3" id="KW-1185">Reference proteome</keyword>
<feature type="region of interest" description="Disordered" evidence="1">
    <location>
        <begin position="68"/>
        <end position="96"/>
    </location>
</feature>
<dbReference type="Proteomes" id="UP001066276">
    <property type="component" value="Chromosome 11"/>
</dbReference>
<evidence type="ECO:0000313" key="3">
    <source>
        <dbReference type="Proteomes" id="UP001066276"/>
    </source>
</evidence>
<dbReference type="EMBL" id="JANPWB010000015">
    <property type="protein sequence ID" value="KAJ1091938.1"/>
    <property type="molecule type" value="Genomic_DNA"/>
</dbReference>
<feature type="compositionally biased region" description="Acidic residues" evidence="1">
    <location>
        <begin position="86"/>
        <end position="96"/>
    </location>
</feature>
<sequence length="96" mass="10876">MQDGVLGTWAMLYTKDSLQKCTEALAATVHAVHRITVYRGEARTYLYEIWTEGPLDYRGHFDTAPLFQGPRSKRRPGAVSCRSLADNEEGDAEELW</sequence>
<organism evidence="2 3">
    <name type="scientific">Pleurodeles waltl</name>
    <name type="common">Iberian ribbed newt</name>
    <dbReference type="NCBI Taxonomy" id="8319"/>
    <lineage>
        <taxon>Eukaryota</taxon>
        <taxon>Metazoa</taxon>
        <taxon>Chordata</taxon>
        <taxon>Craniata</taxon>
        <taxon>Vertebrata</taxon>
        <taxon>Euteleostomi</taxon>
        <taxon>Amphibia</taxon>
        <taxon>Batrachia</taxon>
        <taxon>Caudata</taxon>
        <taxon>Salamandroidea</taxon>
        <taxon>Salamandridae</taxon>
        <taxon>Pleurodelinae</taxon>
        <taxon>Pleurodeles</taxon>
    </lineage>
</organism>
<reference evidence="2" key="1">
    <citation type="journal article" date="2022" name="bioRxiv">
        <title>Sequencing and chromosome-scale assembly of the giantPleurodeles waltlgenome.</title>
        <authorList>
            <person name="Brown T."/>
            <person name="Elewa A."/>
            <person name="Iarovenko S."/>
            <person name="Subramanian E."/>
            <person name="Araus A.J."/>
            <person name="Petzold A."/>
            <person name="Susuki M."/>
            <person name="Suzuki K.-i.T."/>
            <person name="Hayashi T."/>
            <person name="Toyoda A."/>
            <person name="Oliveira C."/>
            <person name="Osipova E."/>
            <person name="Leigh N.D."/>
            <person name="Simon A."/>
            <person name="Yun M.H."/>
        </authorList>
    </citation>
    <scope>NUCLEOTIDE SEQUENCE</scope>
    <source>
        <strain evidence="2">20211129_DDA</strain>
        <tissue evidence="2">Liver</tissue>
    </source>
</reference>